<evidence type="ECO:0000256" key="13">
    <source>
        <dbReference type="ARBA" id="ARBA00044502"/>
    </source>
</evidence>
<evidence type="ECO:0000256" key="8">
    <source>
        <dbReference type="ARBA" id="ARBA00023008"/>
    </source>
</evidence>
<dbReference type="GO" id="GO:0046872">
    <property type="term" value="F:metal ion binding"/>
    <property type="evidence" value="ECO:0007669"/>
    <property type="project" value="UniProtKB-KW"/>
</dbReference>
<evidence type="ECO:0000256" key="2">
    <source>
        <dbReference type="ARBA" id="ARBA00004613"/>
    </source>
</evidence>
<comment type="cofactor">
    <cofactor evidence="1">
        <name>Cu(2+)</name>
        <dbReference type="ChEBI" id="CHEBI:29036"/>
    </cofactor>
</comment>
<dbReference type="InterPro" id="IPR005103">
    <property type="entry name" value="AA9_LPMO"/>
</dbReference>
<dbReference type="GO" id="GO:0005576">
    <property type="term" value="C:extracellular region"/>
    <property type="evidence" value="ECO:0007669"/>
    <property type="project" value="UniProtKB-SubCell"/>
</dbReference>
<comment type="subcellular location">
    <subcellularLocation>
        <location evidence="2">Secreted</location>
    </subcellularLocation>
</comment>
<keyword evidence="9 18" id="KW-0503">Monooxygenase</keyword>
<evidence type="ECO:0000256" key="6">
    <source>
        <dbReference type="ARBA" id="ARBA00023001"/>
    </source>
</evidence>
<comment type="similarity">
    <text evidence="13">Belongs to the polysaccharide monooxygenase AA9 family.</text>
</comment>
<evidence type="ECO:0000313" key="18">
    <source>
        <dbReference type="EMBL" id="KAF2660944.1"/>
    </source>
</evidence>
<evidence type="ECO:0000259" key="17">
    <source>
        <dbReference type="Pfam" id="PF03443"/>
    </source>
</evidence>
<evidence type="ECO:0000256" key="5">
    <source>
        <dbReference type="ARBA" id="ARBA00022729"/>
    </source>
</evidence>
<dbReference type="PANTHER" id="PTHR33353">
    <property type="entry name" value="PUTATIVE (AFU_ORTHOLOGUE AFUA_1G12560)-RELATED"/>
    <property type="match status" value="1"/>
</dbReference>
<keyword evidence="6" id="KW-0136">Cellulose degradation</keyword>
<feature type="signal peptide" evidence="16">
    <location>
        <begin position="1"/>
        <end position="19"/>
    </location>
</feature>
<keyword evidence="19" id="KW-1185">Reference proteome</keyword>
<evidence type="ECO:0000256" key="14">
    <source>
        <dbReference type="ARBA" id="ARBA00045077"/>
    </source>
</evidence>
<dbReference type="EMBL" id="MU004296">
    <property type="protein sequence ID" value="KAF2660944.1"/>
    <property type="molecule type" value="Genomic_DNA"/>
</dbReference>
<dbReference type="Gene3D" id="2.70.50.70">
    <property type="match status" value="1"/>
</dbReference>
<keyword evidence="3" id="KW-0964">Secreted</keyword>
<evidence type="ECO:0000256" key="15">
    <source>
        <dbReference type="ARBA" id="ARBA00047174"/>
    </source>
</evidence>
<dbReference type="Proteomes" id="UP000799324">
    <property type="component" value="Unassembled WGS sequence"/>
</dbReference>
<dbReference type="EC" id="1.14.99.56" evidence="15"/>
<keyword evidence="5 16" id="KW-0732">Signal</keyword>
<protein>
    <recommendedName>
        <fullName evidence="15">lytic cellulose monooxygenase (C4-dehydrogenating)</fullName>
        <ecNumber evidence="15">1.14.99.56</ecNumber>
    </recommendedName>
</protein>
<keyword evidence="10" id="KW-1015">Disulfide bond</keyword>
<keyword evidence="7" id="KW-0560">Oxidoreductase</keyword>
<evidence type="ECO:0000256" key="10">
    <source>
        <dbReference type="ARBA" id="ARBA00023157"/>
    </source>
</evidence>
<accession>A0A6A6TQQ6</accession>
<evidence type="ECO:0000256" key="1">
    <source>
        <dbReference type="ARBA" id="ARBA00001973"/>
    </source>
</evidence>
<feature type="chain" id="PRO_5025452235" description="lytic cellulose monooxygenase (C4-dehydrogenating)" evidence="16">
    <location>
        <begin position="20"/>
        <end position="237"/>
    </location>
</feature>
<dbReference type="Pfam" id="PF03443">
    <property type="entry name" value="AA9"/>
    <property type="match status" value="1"/>
</dbReference>
<dbReference type="OrthoDB" id="3496539at2759"/>
<evidence type="ECO:0000256" key="11">
    <source>
        <dbReference type="ARBA" id="ARBA00023277"/>
    </source>
</evidence>
<evidence type="ECO:0000256" key="4">
    <source>
        <dbReference type="ARBA" id="ARBA00022723"/>
    </source>
</evidence>
<dbReference type="GO" id="GO:0004497">
    <property type="term" value="F:monooxygenase activity"/>
    <property type="evidence" value="ECO:0007669"/>
    <property type="project" value="UniProtKB-KW"/>
</dbReference>
<keyword evidence="4" id="KW-0479">Metal-binding</keyword>
<evidence type="ECO:0000256" key="16">
    <source>
        <dbReference type="SAM" id="SignalP"/>
    </source>
</evidence>
<dbReference type="GO" id="GO:0030245">
    <property type="term" value="P:cellulose catabolic process"/>
    <property type="evidence" value="ECO:0007669"/>
    <property type="project" value="UniProtKB-KW"/>
</dbReference>
<evidence type="ECO:0000256" key="7">
    <source>
        <dbReference type="ARBA" id="ARBA00023002"/>
    </source>
</evidence>
<evidence type="ECO:0000256" key="12">
    <source>
        <dbReference type="ARBA" id="ARBA00023326"/>
    </source>
</evidence>
<evidence type="ECO:0000256" key="3">
    <source>
        <dbReference type="ARBA" id="ARBA00022525"/>
    </source>
</evidence>
<comment type="catalytic activity">
    <reaction evidence="14">
        <text>[(1-&gt;4)-beta-D-glucosyl]n+m + reduced acceptor + O2 = 4-dehydro-beta-D-glucosyl-[(1-&gt;4)-beta-D-glucosyl]n-1 + [(1-&gt;4)-beta-D-glucosyl]m + acceptor + H2O.</text>
        <dbReference type="EC" id="1.14.99.56"/>
    </reaction>
</comment>
<dbReference type="InterPro" id="IPR049892">
    <property type="entry name" value="AA9"/>
</dbReference>
<sequence length="237" mass="26426">MERTIFCLLLASFLPTVQPHYLWYSIILKGIVTPPFEYVRNVSYTALPETGSRSIVDPVFLRDPVHDYACNRGAFANAENTSIATLDAGEEFGIQAATGARARLDPIAPYHEGPVAVYLSRAPTGNVREYDGLGEWFKIGELGLDMSVPLNQKQHWLARDNEHIRFTVPETTPPGEYLLRMEQIYPWPDRNDTQIFVNCAQVEIVGQGGGTPAPLVHLEDFLDLHNPALSGWCTPDS</sequence>
<evidence type="ECO:0000313" key="19">
    <source>
        <dbReference type="Proteomes" id="UP000799324"/>
    </source>
</evidence>
<proteinExistence type="inferred from homology"/>
<feature type="domain" description="Auxiliary Activity family 9 catalytic" evidence="17">
    <location>
        <begin position="66"/>
        <end position="227"/>
    </location>
</feature>
<keyword evidence="11" id="KW-0119">Carbohydrate metabolism</keyword>
<reference evidence="18" key="1">
    <citation type="journal article" date="2020" name="Stud. Mycol.">
        <title>101 Dothideomycetes genomes: a test case for predicting lifestyles and emergence of pathogens.</title>
        <authorList>
            <person name="Haridas S."/>
            <person name="Albert R."/>
            <person name="Binder M."/>
            <person name="Bloem J."/>
            <person name="Labutti K."/>
            <person name="Salamov A."/>
            <person name="Andreopoulos B."/>
            <person name="Baker S."/>
            <person name="Barry K."/>
            <person name="Bills G."/>
            <person name="Bluhm B."/>
            <person name="Cannon C."/>
            <person name="Castanera R."/>
            <person name="Culley D."/>
            <person name="Daum C."/>
            <person name="Ezra D."/>
            <person name="Gonzalez J."/>
            <person name="Henrissat B."/>
            <person name="Kuo A."/>
            <person name="Liang C."/>
            <person name="Lipzen A."/>
            <person name="Lutzoni F."/>
            <person name="Magnuson J."/>
            <person name="Mondo S."/>
            <person name="Nolan M."/>
            <person name="Ohm R."/>
            <person name="Pangilinan J."/>
            <person name="Park H.-J."/>
            <person name="Ramirez L."/>
            <person name="Alfaro M."/>
            <person name="Sun H."/>
            <person name="Tritt A."/>
            <person name="Yoshinaga Y."/>
            <person name="Zwiers L.-H."/>
            <person name="Turgeon B."/>
            <person name="Goodwin S."/>
            <person name="Spatafora J."/>
            <person name="Crous P."/>
            <person name="Grigoriev I."/>
        </authorList>
    </citation>
    <scope>NUCLEOTIDE SEQUENCE</scope>
    <source>
        <strain evidence="18">CBS 122681</strain>
    </source>
</reference>
<name>A0A6A6TQQ6_9PLEO</name>
<organism evidence="18 19">
    <name type="scientific">Lophiostoma macrostomum CBS 122681</name>
    <dbReference type="NCBI Taxonomy" id="1314788"/>
    <lineage>
        <taxon>Eukaryota</taxon>
        <taxon>Fungi</taxon>
        <taxon>Dikarya</taxon>
        <taxon>Ascomycota</taxon>
        <taxon>Pezizomycotina</taxon>
        <taxon>Dothideomycetes</taxon>
        <taxon>Pleosporomycetidae</taxon>
        <taxon>Pleosporales</taxon>
        <taxon>Lophiostomataceae</taxon>
        <taxon>Lophiostoma</taxon>
    </lineage>
</organism>
<evidence type="ECO:0000256" key="9">
    <source>
        <dbReference type="ARBA" id="ARBA00023033"/>
    </source>
</evidence>
<keyword evidence="8" id="KW-0186">Copper</keyword>
<gene>
    <name evidence="18" type="ORF">K491DRAFT_711198</name>
</gene>
<dbReference type="PANTHER" id="PTHR33353:SF10">
    <property type="entry name" value="ENDO-BETA-1,4-GLUCANASE D"/>
    <property type="match status" value="1"/>
</dbReference>
<keyword evidence="12" id="KW-0624">Polysaccharide degradation</keyword>
<dbReference type="AlphaFoldDB" id="A0A6A6TQQ6"/>